<dbReference type="EMBL" id="AAGMZO010000190">
    <property type="protein sequence ID" value="EBP7973572.1"/>
    <property type="molecule type" value="Genomic_DNA"/>
</dbReference>
<protein>
    <submittedName>
        <fullName evidence="1">Alpha-1,2-fucosyltransferase</fullName>
    </submittedName>
</protein>
<evidence type="ECO:0000313" key="1">
    <source>
        <dbReference type="EMBL" id="EBP7973572.1"/>
    </source>
</evidence>
<accession>A0A5U3YJ38</accession>
<organism evidence="1">
    <name type="scientific">Salmonella enterica</name>
    <name type="common">Salmonella choleraesuis</name>
    <dbReference type="NCBI Taxonomy" id="28901"/>
    <lineage>
        <taxon>Bacteria</taxon>
        <taxon>Pseudomonadati</taxon>
        <taxon>Pseudomonadota</taxon>
        <taxon>Gammaproteobacteria</taxon>
        <taxon>Enterobacterales</taxon>
        <taxon>Enterobacteriaceae</taxon>
        <taxon>Salmonella</taxon>
    </lineage>
</organism>
<comment type="caution">
    <text evidence="1">The sequence shown here is derived from an EMBL/GenBank/DDBJ whole genome shotgun (WGS) entry which is preliminary data.</text>
</comment>
<name>A0A5U3YJ38_SALER</name>
<keyword evidence="1" id="KW-0808">Transferase</keyword>
<dbReference type="GO" id="GO:0016757">
    <property type="term" value="F:glycosyltransferase activity"/>
    <property type="evidence" value="ECO:0007669"/>
    <property type="project" value="UniProtKB-KW"/>
</dbReference>
<proteinExistence type="predicted"/>
<keyword evidence="1" id="KW-0328">Glycosyltransferase</keyword>
<gene>
    <name evidence="1" type="ORF">AIR42_21850</name>
</gene>
<feature type="non-terminal residue" evidence="1">
    <location>
        <position position="1"/>
    </location>
</feature>
<dbReference type="AlphaFoldDB" id="A0A5U3YJ38"/>
<sequence>LNKYEDKLVISPKQWFLGNNETSLRNASWITL</sequence>
<reference evidence="1" key="1">
    <citation type="submission" date="2018-07" db="EMBL/GenBank/DDBJ databases">
        <authorList>
            <consortium name="GenomeTrakr network: Whole genome sequencing for foodborne pathogen traceback"/>
        </authorList>
    </citation>
    <scope>NUCLEOTIDE SEQUENCE</scope>
    <source>
        <strain evidence="1">CFSAN033336</strain>
    </source>
</reference>